<dbReference type="RefSeq" id="WP_138188206.1">
    <property type="nucleotide sequence ID" value="NZ_LS992241.1"/>
</dbReference>
<dbReference type="Pfam" id="PF07336">
    <property type="entry name" value="ABATE"/>
    <property type="match status" value="1"/>
</dbReference>
<evidence type="ECO:0000259" key="1">
    <source>
        <dbReference type="Pfam" id="PF11706"/>
    </source>
</evidence>
<name>A0A383RII3_PAEAL</name>
<dbReference type="Proteomes" id="UP000304148">
    <property type="component" value="Chromosome"/>
</dbReference>
<reference evidence="3" key="1">
    <citation type="submission" date="2018-08" db="EMBL/GenBank/DDBJ databases">
        <authorList>
            <person name="Chevrot R."/>
        </authorList>
    </citation>
    <scope>NUCLEOTIDE SEQUENCE [LARGE SCALE GENOMIC DNA]</scope>
</reference>
<accession>A0A383RII3</accession>
<dbReference type="AlphaFoldDB" id="A0A383RII3"/>
<dbReference type="Gene3D" id="1.10.3300.10">
    <property type="entry name" value="Jann2411-like domain"/>
    <property type="match status" value="1"/>
</dbReference>
<dbReference type="Pfam" id="PF11706">
    <property type="entry name" value="zf-CGNR"/>
    <property type="match status" value="1"/>
</dbReference>
<organism evidence="2 3">
    <name type="scientific">Paenibacillus alvei</name>
    <name type="common">Bacillus alvei</name>
    <dbReference type="NCBI Taxonomy" id="44250"/>
    <lineage>
        <taxon>Bacteria</taxon>
        <taxon>Bacillati</taxon>
        <taxon>Bacillota</taxon>
        <taxon>Bacilli</taxon>
        <taxon>Bacillales</taxon>
        <taxon>Paenibacillaceae</taxon>
        <taxon>Paenibacillus</taxon>
    </lineage>
</organism>
<dbReference type="PANTHER" id="PTHR35525:SF3">
    <property type="entry name" value="BLL6575 PROTEIN"/>
    <property type="match status" value="1"/>
</dbReference>
<dbReference type="InterPro" id="IPR010852">
    <property type="entry name" value="ABATE"/>
</dbReference>
<gene>
    <name evidence="2" type="ORF">PBLR_14591</name>
</gene>
<dbReference type="PANTHER" id="PTHR35525">
    <property type="entry name" value="BLL6575 PROTEIN"/>
    <property type="match status" value="1"/>
</dbReference>
<proteinExistence type="predicted"/>
<evidence type="ECO:0000313" key="3">
    <source>
        <dbReference type="Proteomes" id="UP000304148"/>
    </source>
</evidence>
<feature type="domain" description="Zinc finger CGNR" evidence="1">
    <location>
        <begin position="139"/>
        <end position="182"/>
    </location>
</feature>
<dbReference type="EMBL" id="LS992241">
    <property type="protein sequence ID" value="SYX86169.1"/>
    <property type="molecule type" value="Genomic_DNA"/>
</dbReference>
<evidence type="ECO:0000313" key="2">
    <source>
        <dbReference type="EMBL" id="SYX86169.1"/>
    </source>
</evidence>
<sequence>MTSGYDQLEMIADFFNTHDRRTRYEGDPGIEHLTEPSRLVEWLLQHQLIAEPDDAASEEELQLARKLRNELRKTIVNNEHDGIVEQVKLEQLTKSFQFGLVFQENGVQQLMPLHVNAAKGIAQLLIIVYELRRTKIWHRIRVCTAEDCQWVFVDRSRPGTGRWCSMKACGNRAKNKTFRHKHKNESSL</sequence>
<dbReference type="InterPro" id="IPR021005">
    <property type="entry name" value="Znf_CGNR"/>
</dbReference>
<dbReference type="SUPFAM" id="SSF160904">
    <property type="entry name" value="Jann2411-like"/>
    <property type="match status" value="1"/>
</dbReference>
<dbReference type="InterPro" id="IPR023286">
    <property type="entry name" value="ABATE_dom_sf"/>
</dbReference>
<protein>
    <recommendedName>
        <fullName evidence="1">Zinc finger CGNR domain-containing protein</fullName>
    </recommendedName>
</protein>